<protein>
    <submittedName>
        <fullName evidence="2">Uncharacterized protein</fullName>
    </submittedName>
</protein>
<keyword evidence="1" id="KW-1133">Transmembrane helix</keyword>
<feature type="transmembrane region" description="Helical" evidence="1">
    <location>
        <begin position="94"/>
        <end position="117"/>
    </location>
</feature>
<feature type="transmembrane region" description="Helical" evidence="1">
    <location>
        <begin position="68"/>
        <end position="88"/>
    </location>
</feature>
<reference evidence="2 3" key="1">
    <citation type="submission" date="2017-03" db="EMBL/GenBank/DDBJ databases">
        <title>Sulfur activation and transportation mechanism of thermophilic Archaea Acidianus manzaensis YN-25.</title>
        <authorList>
            <person name="Ma Y."/>
            <person name="Yang Y."/>
            <person name="Xia J."/>
        </authorList>
    </citation>
    <scope>NUCLEOTIDE SEQUENCE [LARGE SCALE GENOMIC DNA]</scope>
    <source>
        <strain evidence="2 3">YN-25</strain>
    </source>
</reference>
<evidence type="ECO:0000313" key="3">
    <source>
        <dbReference type="Proteomes" id="UP000193404"/>
    </source>
</evidence>
<feature type="transmembrane region" description="Helical" evidence="1">
    <location>
        <begin position="7"/>
        <end position="28"/>
    </location>
</feature>
<dbReference type="KEGG" id="aman:B6F84_13565"/>
<keyword evidence="3" id="KW-1185">Reference proteome</keyword>
<dbReference type="STRING" id="282676.B6F84_13565"/>
<dbReference type="Proteomes" id="UP000193404">
    <property type="component" value="Chromosome"/>
</dbReference>
<gene>
    <name evidence="2" type="ORF">B6F84_13565</name>
</gene>
<dbReference type="AlphaFoldDB" id="A0A1W6K3D1"/>
<evidence type="ECO:0000313" key="2">
    <source>
        <dbReference type="EMBL" id="ARM76942.1"/>
    </source>
</evidence>
<evidence type="ECO:0000256" key="1">
    <source>
        <dbReference type="SAM" id="Phobius"/>
    </source>
</evidence>
<feature type="transmembrane region" description="Helical" evidence="1">
    <location>
        <begin position="34"/>
        <end position="56"/>
    </location>
</feature>
<dbReference type="RefSeq" id="WP_148692735.1">
    <property type="nucleotide sequence ID" value="NZ_CP020477.1"/>
</dbReference>
<dbReference type="GeneID" id="41591967"/>
<proteinExistence type="predicted"/>
<dbReference type="OrthoDB" id="43015at2157"/>
<accession>A0A1W6K3D1</accession>
<dbReference type="EMBL" id="CP020477">
    <property type="protein sequence ID" value="ARM76942.1"/>
    <property type="molecule type" value="Genomic_DNA"/>
</dbReference>
<name>A0A1W6K3D1_9CREN</name>
<organism evidence="2 3">
    <name type="scientific">Acidianus manzaensis</name>
    <dbReference type="NCBI Taxonomy" id="282676"/>
    <lineage>
        <taxon>Archaea</taxon>
        <taxon>Thermoproteota</taxon>
        <taxon>Thermoprotei</taxon>
        <taxon>Sulfolobales</taxon>
        <taxon>Sulfolobaceae</taxon>
        <taxon>Acidianus</taxon>
    </lineage>
</organism>
<sequence length="128" mass="14645">MNLTTNYKIFIFYNIILSFVFIVLYILSKGFVQYYNLVYGILILAITSFSILRFSINKLEDQKIRTGVQAAWLLVSFALGYISIVYAPVLLTSIQILITESIISLIQILWGSTLLVISYRKGYSIIKV</sequence>
<keyword evidence="1" id="KW-0472">Membrane</keyword>
<keyword evidence="1" id="KW-0812">Transmembrane</keyword>